<feature type="compositionally biased region" description="Polar residues" evidence="1">
    <location>
        <begin position="164"/>
        <end position="178"/>
    </location>
</feature>
<feature type="compositionally biased region" description="Polar residues" evidence="1">
    <location>
        <begin position="1230"/>
        <end position="1244"/>
    </location>
</feature>
<feature type="compositionally biased region" description="Polar residues" evidence="1">
    <location>
        <begin position="1258"/>
        <end position="1272"/>
    </location>
</feature>
<feature type="compositionally biased region" description="Pro residues" evidence="1">
    <location>
        <begin position="444"/>
        <end position="455"/>
    </location>
</feature>
<feature type="compositionally biased region" description="Polar residues" evidence="1">
    <location>
        <begin position="1598"/>
        <end position="1667"/>
    </location>
</feature>
<dbReference type="PANTHER" id="PTHR34805">
    <property type="entry name" value="PROTEIN MODIFIER OF SNC1 1"/>
    <property type="match status" value="1"/>
</dbReference>
<feature type="compositionally biased region" description="Polar residues" evidence="1">
    <location>
        <begin position="1329"/>
        <end position="1341"/>
    </location>
</feature>
<feature type="compositionally biased region" description="Polar residues" evidence="1">
    <location>
        <begin position="1889"/>
        <end position="1907"/>
    </location>
</feature>
<feature type="compositionally biased region" description="Basic residues" evidence="1">
    <location>
        <begin position="2025"/>
        <end position="2034"/>
    </location>
</feature>
<evidence type="ECO:0000313" key="3">
    <source>
        <dbReference type="Proteomes" id="UP000244005"/>
    </source>
</evidence>
<feature type="compositionally biased region" description="Pro residues" evidence="1">
    <location>
        <begin position="379"/>
        <end position="388"/>
    </location>
</feature>
<feature type="compositionally biased region" description="Basic and acidic residues" evidence="1">
    <location>
        <begin position="1724"/>
        <end position="1746"/>
    </location>
</feature>
<feature type="region of interest" description="Disordered" evidence="1">
    <location>
        <begin position="1541"/>
        <end position="2075"/>
    </location>
</feature>
<feature type="compositionally biased region" description="Basic and acidic residues" evidence="1">
    <location>
        <begin position="1425"/>
        <end position="1443"/>
    </location>
</feature>
<dbReference type="GO" id="GO:0040029">
    <property type="term" value="P:epigenetic regulation of gene expression"/>
    <property type="evidence" value="ECO:0000318"/>
    <property type="project" value="GO_Central"/>
</dbReference>
<feature type="compositionally biased region" description="Basic and acidic residues" evidence="1">
    <location>
        <begin position="1875"/>
        <end position="1885"/>
    </location>
</feature>
<gene>
    <name evidence="2" type="ORF">MARPO_0057s0099</name>
</gene>
<feature type="region of interest" description="Disordered" evidence="1">
    <location>
        <begin position="1045"/>
        <end position="1078"/>
    </location>
</feature>
<proteinExistence type="predicted"/>
<feature type="compositionally biased region" description="Polar residues" evidence="1">
    <location>
        <begin position="648"/>
        <end position="671"/>
    </location>
</feature>
<feature type="compositionally biased region" description="Polar residues" evidence="1">
    <location>
        <begin position="958"/>
        <end position="969"/>
    </location>
</feature>
<accession>A0A2R6WUF9</accession>
<feature type="region of interest" description="Disordered" evidence="1">
    <location>
        <begin position="536"/>
        <end position="1002"/>
    </location>
</feature>
<feature type="region of interest" description="Disordered" evidence="1">
    <location>
        <begin position="1258"/>
        <end position="1491"/>
    </location>
</feature>
<feature type="compositionally biased region" description="Gly residues" evidence="1">
    <location>
        <begin position="320"/>
        <end position="329"/>
    </location>
</feature>
<feature type="compositionally biased region" description="Basic and acidic residues" evidence="1">
    <location>
        <begin position="1703"/>
        <end position="1715"/>
    </location>
</feature>
<feature type="compositionally biased region" description="Basic and acidic residues" evidence="1">
    <location>
        <begin position="536"/>
        <end position="559"/>
    </location>
</feature>
<feature type="compositionally biased region" description="Basic and acidic residues" evidence="1">
    <location>
        <begin position="309"/>
        <end position="318"/>
    </location>
</feature>
<feature type="compositionally biased region" description="Low complexity" evidence="1">
    <location>
        <begin position="1286"/>
        <end position="1298"/>
    </location>
</feature>
<dbReference type="OrthoDB" id="1939715at2759"/>
<feature type="compositionally biased region" description="Basic residues" evidence="1">
    <location>
        <begin position="1414"/>
        <end position="1424"/>
    </location>
</feature>
<dbReference type="Proteomes" id="UP000244005">
    <property type="component" value="Unassembled WGS sequence"/>
</dbReference>
<feature type="compositionally biased region" description="Polar residues" evidence="1">
    <location>
        <begin position="83"/>
        <end position="100"/>
    </location>
</feature>
<feature type="compositionally biased region" description="Basic and acidic residues" evidence="1">
    <location>
        <begin position="924"/>
        <end position="947"/>
    </location>
</feature>
<feature type="compositionally biased region" description="Polar residues" evidence="1">
    <location>
        <begin position="715"/>
        <end position="729"/>
    </location>
</feature>
<name>A0A2R6WUF9_MARPO</name>
<sequence length="2075" mass="220995">MVKQRFRRQERFICFSSDCASVMLTGERRGVSTRRGMTVLGKIPAVPKPINLPSQRLENRGLDPNVEIVPRGSVSWGAAGRSPPTNSSPWGNSSQASSPPVGNGPWGSGPKPGPPPGSSGGPWGANASRPSSAGSGTRPSSAGSIGQTQEAIAAANAWGPATARPSSASGVLGQAQSQPPVPRPRSAETRTLSAQAPVLTRFADHPNGPPSPAAPAWGGAGTARKLGEDSHSLHQPARFTLTRVDFPTLGSEKNPDLRPQQNKTGAPPAERPGSADGKGPPDERPPPGPGGPYDEMPPTGPGGYGGQDRMQEGWRREAGPYGGHPGMGDGNWHREGPPQSMQQHGGGQHQPDTWRREPGHGAAPGGGPSDDNWRRGGPPVGPYGPPGPGRFQHDPSGFMHQQRYGPGPGPGPYGRGGGPGPGPGGFGRHGEMYGNAGPFARPGGAPPPRPGPPMGPGMYQGPGPYENYYGPPGVPGPGYGNMDEREMMMLGMVGGPPGMYNGFPQGPHEPFGRFPHGGPGPGPRHMQQNNSAMMRDRNEGMGYEGDGHRDNSKYKESSNFKEGGGFKDGGFGKEGGFPKDRPERPASAGEVRRVGHTMSSGSGNAGTDMPRPLSARSSHHGGHRDWGAAASSDEPMDFSKPVFEEDVSSASPGLSKQSSSVSRAGNDISPTTDEKSSEQVKRRDPSQVSGVSEEKVKGRVSSDEVKDGPVVSLPTAGTVSNSDSVQTWRQVDVESDGNAAKTRALENNSLETKDQVRKAFLPTEESEQSDKRPMKDGSSPAPPSRERSMGRDHVFSPHGGRGGGSKRENSFSHTSGNAGSAPRPGQHGFVVGGSNSRPSSTNVSRVPNPPLNPEVVVVEEVVTTTVSEKHVSSPSSPSGSDSQRNSDKLRILKRVGDGPESPHKDIVNTTETGHTEVLAAVPSELKEDSKPKSKSVNSHDGEKEWRPKVPVMDASLEVNRSSLSANLKQSSHSSVIPPVVSSPATAADGPDKAGPDSEISGDSYDYEAQRARMKEIAAQRARQLRKEEEERIKEQKAKAMAKLEELNRRSSGAPVSQPVGHPVVEEGGQESPNVTVPQGELETVSADDIVQEGAAIDSGAPGVGTPRGGVRSGRNEHGKRERVIDRKSNGRSRDDHRVKLGFEEHRDMPKTRLSVSLSQTKMEPPLLPSPSQQASPSQAVVPLPPALVSSVQQLETHLAGPPEVSSVQAAPTQQQVPTKGQDARYRGKQFVSQPKQVGRQTQSVGEVEPVVIQESVTVADSNSNASGWTGSSPLDLDPKEVTLSLGSGHSSSEAGAAAFRKKKSKSSGRNKQKVELTTAVADVCGEVNQGWNIGSSTSNEPVNEIGRTIPQATGSNGGDEDPKVVPLTITVKDPVSQDLKSEVASGEQPKDTGIESGGSDVGSLRSNGDVPNKRSQRKSQPARRVVRDRGTSQDVRVADKPHVAEGMVWAPVRSPSGSHPNGPKGGFGGEVIVEPPVERKEEPPVVPQTARARRAELERYTPKPVVKQHAQQQEEMQQLQVVVGTETSVVTVVDDGPQIPESLTEIKFGSEARQAEGMGKHGRAHASWRQRGAASERGNAPKETIQAVQVESVDTGAKQPNLSHQTSQTHQRSRGVPNTSSEQSRPINSQHSRPATVQVSRQQTPPTEKEQLNPQVNQQGRTAHVNSPQPPPVAYNREHKAPQESVTPYQPPRSIPNQVNRGIENEGHGSHEHVRSQRGNPLQMDRHTIAPGKFERDYHTPQERPAPHHQPRHNSRHHGAPNSHDRDHLQGHSGVAHPPRSAQGITGEVAPVVRDKDQVIAPVHGAGQGRTASQAVHGHHVAPILPERERSPQKVGNVQPPRSPPRQRGRQQVVPHERDQTAPSHPHHQQRFRQPGHEREHHREVSNAVHHQQQQRASTDGHWQQTGVVADRVPPSEFGQPYQHPSRASHKSQSVNLSAEHDQGPVAHTAANQYSRSEGSNKPQGPALGDSHKHPHYQSVPSLPPAQHHKPLQQGVPQGPKAETVHNNAHWNGERGGSPPFRGRDHGHSRRGRFGSRGSGAGGRHAEIDSRRDQASKPRASTDAAGNAVPSQVGG</sequence>
<feature type="compositionally biased region" description="Polar residues" evidence="1">
    <location>
        <begin position="833"/>
        <end position="845"/>
    </location>
</feature>
<dbReference type="PANTHER" id="PTHR34805:SF1">
    <property type="entry name" value="PROTEIN MODIFIER OF SNC1 1"/>
    <property type="match status" value="1"/>
</dbReference>
<keyword evidence="3" id="KW-1185">Reference proteome</keyword>
<dbReference type="InterPro" id="IPR038808">
    <property type="entry name" value="MOS1-like"/>
</dbReference>
<evidence type="ECO:0000313" key="2">
    <source>
        <dbReference type="EMBL" id="PTQ37489.1"/>
    </source>
</evidence>
<evidence type="ECO:0008006" key="4">
    <source>
        <dbReference type="Google" id="ProtNLM"/>
    </source>
</evidence>
<dbReference type="EMBL" id="KZ772729">
    <property type="protein sequence ID" value="PTQ37489.1"/>
    <property type="molecule type" value="Genomic_DNA"/>
</dbReference>
<feature type="compositionally biased region" description="Low complexity" evidence="1">
    <location>
        <begin position="970"/>
        <end position="983"/>
    </location>
</feature>
<organism evidence="2 3">
    <name type="scientific">Marchantia polymorpha</name>
    <name type="common">Common liverwort</name>
    <name type="synonym">Marchantia aquatica</name>
    <dbReference type="NCBI Taxonomy" id="3197"/>
    <lineage>
        <taxon>Eukaryota</taxon>
        <taxon>Viridiplantae</taxon>
        <taxon>Streptophyta</taxon>
        <taxon>Embryophyta</taxon>
        <taxon>Marchantiophyta</taxon>
        <taxon>Marchantiopsida</taxon>
        <taxon>Marchantiidae</taxon>
        <taxon>Marchantiales</taxon>
        <taxon>Marchantiaceae</taxon>
        <taxon>Marchantia</taxon>
    </lineage>
</organism>
<feature type="compositionally biased region" description="Gly residues" evidence="1">
    <location>
        <begin position="412"/>
        <end position="427"/>
    </location>
</feature>
<feature type="compositionally biased region" description="Basic and acidic residues" evidence="1">
    <location>
        <begin position="692"/>
        <end position="707"/>
    </location>
</feature>
<feature type="compositionally biased region" description="Basic and acidic residues" evidence="1">
    <location>
        <begin position="2044"/>
        <end position="2056"/>
    </location>
</feature>
<feature type="compositionally biased region" description="Polar residues" evidence="1">
    <location>
        <begin position="1950"/>
        <end position="1963"/>
    </location>
</feature>
<reference evidence="3" key="1">
    <citation type="journal article" date="2017" name="Cell">
        <title>Insights into land plant evolution garnered from the Marchantia polymorpha genome.</title>
        <authorList>
            <person name="Bowman J.L."/>
            <person name="Kohchi T."/>
            <person name="Yamato K.T."/>
            <person name="Jenkins J."/>
            <person name="Shu S."/>
            <person name="Ishizaki K."/>
            <person name="Yamaoka S."/>
            <person name="Nishihama R."/>
            <person name="Nakamura Y."/>
            <person name="Berger F."/>
            <person name="Adam C."/>
            <person name="Aki S.S."/>
            <person name="Althoff F."/>
            <person name="Araki T."/>
            <person name="Arteaga-Vazquez M.A."/>
            <person name="Balasubrmanian S."/>
            <person name="Barry K."/>
            <person name="Bauer D."/>
            <person name="Boehm C.R."/>
            <person name="Briginshaw L."/>
            <person name="Caballero-Perez J."/>
            <person name="Catarino B."/>
            <person name="Chen F."/>
            <person name="Chiyoda S."/>
            <person name="Chovatia M."/>
            <person name="Davies K.M."/>
            <person name="Delmans M."/>
            <person name="Demura T."/>
            <person name="Dierschke T."/>
            <person name="Dolan L."/>
            <person name="Dorantes-Acosta A.E."/>
            <person name="Eklund D.M."/>
            <person name="Florent S.N."/>
            <person name="Flores-Sandoval E."/>
            <person name="Fujiyama A."/>
            <person name="Fukuzawa H."/>
            <person name="Galik B."/>
            <person name="Grimanelli D."/>
            <person name="Grimwood J."/>
            <person name="Grossniklaus U."/>
            <person name="Hamada T."/>
            <person name="Haseloff J."/>
            <person name="Hetherington A.J."/>
            <person name="Higo A."/>
            <person name="Hirakawa Y."/>
            <person name="Hundley H.N."/>
            <person name="Ikeda Y."/>
            <person name="Inoue K."/>
            <person name="Inoue S.I."/>
            <person name="Ishida S."/>
            <person name="Jia Q."/>
            <person name="Kakita M."/>
            <person name="Kanazawa T."/>
            <person name="Kawai Y."/>
            <person name="Kawashima T."/>
            <person name="Kennedy M."/>
            <person name="Kinose K."/>
            <person name="Kinoshita T."/>
            <person name="Kohara Y."/>
            <person name="Koide E."/>
            <person name="Komatsu K."/>
            <person name="Kopischke S."/>
            <person name="Kubo M."/>
            <person name="Kyozuka J."/>
            <person name="Lagercrantz U."/>
            <person name="Lin S.S."/>
            <person name="Lindquist E."/>
            <person name="Lipzen A.M."/>
            <person name="Lu C.W."/>
            <person name="De Luna E."/>
            <person name="Martienssen R.A."/>
            <person name="Minamino N."/>
            <person name="Mizutani M."/>
            <person name="Mizutani M."/>
            <person name="Mochizuki N."/>
            <person name="Monte I."/>
            <person name="Mosher R."/>
            <person name="Nagasaki H."/>
            <person name="Nakagami H."/>
            <person name="Naramoto S."/>
            <person name="Nishitani K."/>
            <person name="Ohtani M."/>
            <person name="Okamoto T."/>
            <person name="Okumura M."/>
            <person name="Phillips J."/>
            <person name="Pollak B."/>
            <person name="Reinders A."/>
            <person name="Rovekamp M."/>
            <person name="Sano R."/>
            <person name="Sawa S."/>
            <person name="Schmid M.W."/>
            <person name="Shirakawa M."/>
            <person name="Solano R."/>
            <person name="Spunde A."/>
            <person name="Suetsugu N."/>
            <person name="Sugano S."/>
            <person name="Sugiyama A."/>
            <person name="Sun R."/>
            <person name="Suzuki Y."/>
            <person name="Takenaka M."/>
            <person name="Takezawa D."/>
            <person name="Tomogane H."/>
            <person name="Tsuzuki M."/>
            <person name="Ueda T."/>
            <person name="Umeda M."/>
            <person name="Ward J.M."/>
            <person name="Watanabe Y."/>
            <person name="Yazaki K."/>
            <person name="Yokoyama R."/>
            <person name="Yoshitake Y."/>
            <person name="Yotsui I."/>
            <person name="Zachgo S."/>
            <person name="Schmutz J."/>
        </authorList>
    </citation>
    <scope>NUCLEOTIDE SEQUENCE [LARGE SCALE GENOMIC DNA]</scope>
    <source>
        <strain evidence="3">Tak-1</strain>
    </source>
</reference>
<feature type="compositionally biased region" description="Basic and acidic residues" evidence="1">
    <location>
        <begin position="884"/>
        <end position="906"/>
    </location>
</feature>
<feature type="compositionally biased region" description="Basic and acidic residues" evidence="1">
    <location>
        <begin position="784"/>
        <end position="795"/>
    </location>
</feature>
<protein>
    <recommendedName>
        <fullName evidence="4">BAT2 N-terminal domain-containing protein</fullName>
    </recommendedName>
</protein>
<feature type="region of interest" description="Disordered" evidence="1">
    <location>
        <begin position="1202"/>
        <end position="1244"/>
    </location>
</feature>
<feature type="compositionally biased region" description="Basic and acidic residues" evidence="1">
    <location>
        <begin position="1113"/>
        <end position="1150"/>
    </location>
</feature>
<feature type="compositionally biased region" description="Polar residues" evidence="1">
    <location>
        <begin position="1205"/>
        <end position="1218"/>
    </location>
</feature>
<feature type="compositionally biased region" description="Low complexity" evidence="1">
    <location>
        <begin position="854"/>
        <end position="883"/>
    </location>
</feature>
<feature type="region of interest" description="Disordered" evidence="1">
    <location>
        <begin position="73"/>
        <end position="459"/>
    </location>
</feature>
<feature type="compositionally biased region" description="Basic residues" evidence="1">
    <location>
        <begin position="1299"/>
        <end position="1311"/>
    </location>
</feature>
<feature type="compositionally biased region" description="Polar residues" evidence="1">
    <location>
        <begin position="129"/>
        <end position="150"/>
    </location>
</feature>
<feature type="compositionally biased region" description="Basic residues" evidence="1">
    <location>
        <begin position="1747"/>
        <end position="1759"/>
    </location>
</feature>
<evidence type="ECO:0000256" key="1">
    <source>
        <dbReference type="SAM" id="MobiDB-lite"/>
    </source>
</evidence>
<feature type="compositionally biased region" description="Gly residues" evidence="1">
    <location>
        <begin position="562"/>
        <end position="575"/>
    </location>
</feature>
<feature type="compositionally biased region" description="Gly residues" evidence="1">
    <location>
        <begin position="1101"/>
        <end position="1111"/>
    </location>
</feature>
<feature type="compositionally biased region" description="Low complexity" evidence="1">
    <location>
        <begin position="1169"/>
        <end position="1180"/>
    </location>
</feature>
<feature type="compositionally biased region" description="Basic and acidic residues" evidence="1">
    <location>
        <begin position="672"/>
        <end position="685"/>
    </location>
</feature>
<feature type="region of interest" description="Disordered" evidence="1">
    <location>
        <begin position="1093"/>
        <end position="1180"/>
    </location>
</feature>